<comment type="subcellular location">
    <subcellularLocation>
        <location evidence="1">Cell membrane</location>
        <topology evidence="1">Multi-pass membrane protein</topology>
    </subcellularLocation>
</comment>
<dbReference type="EC" id="3.1.4.52" evidence="2"/>
<dbReference type="RefSeq" id="WP_123651207.1">
    <property type="nucleotide sequence ID" value="NZ_RHFN01000009.1"/>
</dbReference>
<organism evidence="12 13">
    <name type="scientific">Kluyvera ascorbata</name>
    <dbReference type="NCBI Taxonomy" id="51288"/>
    <lineage>
        <taxon>Bacteria</taxon>
        <taxon>Pseudomonadati</taxon>
        <taxon>Pseudomonadota</taxon>
        <taxon>Gammaproteobacteria</taxon>
        <taxon>Enterobacterales</taxon>
        <taxon>Enterobacteriaceae</taxon>
        <taxon>Kluyvera</taxon>
    </lineage>
</organism>
<evidence type="ECO:0000256" key="8">
    <source>
        <dbReference type="ARBA" id="ARBA00023136"/>
    </source>
</evidence>
<dbReference type="InterPro" id="IPR001633">
    <property type="entry name" value="EAL_dom"/>
</dbReference>
<dbReference type="AlphaFoldDB" id="A0A3N2S470"/>
<evidence type="ECO:0000256" key="10">
    <source>
        <dbReference type="SAM" id="Phobius"/>
    </source>
</evidence>
<keyword evidence="5 10" id="KW-0812">Transmembrane</keyword>
<comment type="caution">
    <text evidence="12">The sequence shown here is derived from an EMBL/GenBank/DDBJ whole genome shotgun (WGS) entry which is preliminary data.</text>
</comment>
<evidence type="ECO:0000256" key="2">
    <source>
        <dbReference type="ARBA" id="ARBA00012282"/>
    </source>
</evidence>
<sequence>MPAQRPVRHITSVLIVSIFLPIILSLWLAHRQAHELFLQEMDGYAERIQARTQRVKEQTRIALEEVNRFHGVPCSPEHQLLIQKVSYIHQYIQRIFYLNDDDERCKLIRNTLAEKVPGSEFVTPAGYHVWLTSRHDLHTDDNMVAISHGKYMAVIDPDSLIDVLPHPSYPIYAAIITDRGLRVIASNHPIAPDVWQNVLHHDQPMLEVDGIVYKQQPLPPVGSTLITWSATKPIDTNWFHQLLLWLPIGLVLSALASFVVLRILRRLQSSHYRILDAIKAGEITVHYQPIVSLEDGRVVGAEALARWQQPDGRWLSPEVFIPVAEQTGVIGPLTEYIVRSVFNELGQWLAQHPEMHISINIAAADLQSATLPALIHQQVQRWQVSTTQVAIEITERDLVARETAIPALEAYRKQGYTIYIDDFGVGYSSLSYLNDLQVDALKIDKTFVDTLECNPVVNHIIEIAKSLNLSVVAEGIEHESQHEWLKARGVTSGQGWLFSKPMPAEAFIDWAEDSLGHAGGER</sequence>
<feature type="domain" description="EAL" evidence="11">
    <location>
        <begin position="267"/>
        <end position="515"/>
    </location>
</feature>
<dbReference type="SUPFAM" id="SSF141868">
    <property type="entry name" value="EAL domain-like"/>
    <property type="match status" value="1"/>
</dbReference>
<dbReference type="GO" id="GO:0071111">
    <property type="term" value="F:cyclic-guanylate-specific phosphodiesterase activity"/>
    <property type="evidence" value="ECO:0007669"/>
    <property type="project" value="UniProtKB-EC"/>
</dbReference>
<dbReference type="Pfam" id="PF00563">
    <property type="entry name" value="EAL"/>
    <property type="match status" value="1"/>
</dbReference>
<evidence type="ECO:0000313" key="13">
    <source>
        <dbReference type="Proteomes" id="UP000268051"/>
    </source>
</evidence>
<dbReference type="EMBL" id="RHFN01000009">
    <property type="protein sequence ID" value="ROU14378.1"/>
    <property type="molecule type" value="Genomic_DNA"/>
</dbReference>
<evidence type="ECO:0000256" key="4">
    <source>
        <dbReference type="ARBA" id="ARBA00022636"/>
    </source>
</evidence>
<dbReference type="CDD" id="cd01948">
    <property type="entry name" value="EAL"/>
    <property type="match status" value="1"/>
</dbReference>
<accession>A0A3N2S470</accession>
<evidence type="ECO:0000256" key="9">
    <source>
        <dbReference type="ARBA" id="ARBA00034290"/>
    </source>
</evidence>
<protein>
    <recommendedName>
        <fullName evidence="2">cyclic-guanylate-specific phosphodiesterase</fullName>
        <ecNumber evidence="2">3.1.4.52</ecNumber>
    </recommendedName>
</protein>
<dbReference type="Proteomes" id="UP000268051">
    <property type="component" value="Unassembled WGS sequence"/>
</dbReference>
<dbReference type="InterPro" id="IPR035919">
    <property type="entry name" value="EAL_sf"/>
</dbReference>
<dbReference type="GO" id="GO:0005886">
    <property type="term" value="C:plasma membrane"/>
    <property type="evidence" value="ECO:0007669"/>
    <property type="project" value="UniProtKB-SubCell"/>
</dbReference>
<evidence type="ECO:0000259" key="11">
    <source>
        <dbReference type="PROSITE" id="PS50883"/>
    </source>
</evidence>
<feature type="transmembrane region" description="Helical" evidence="10">
    <location>
        <begin position="242"/>
        <end position="264"/>
    </location>
</feature>
<feature type="transmembrane region" description="Helical" evidence="10">
    <location>
        <begin position="12"/>
        <end position="29"/>
    </location>
</feature>
<evidence type="ECO:0000256" key="3">
    <source>
        <dbReference type="ARBA" id="ARBA00022475"/>
    </source>
</evidence>
<name>A0A3N2S470_9ENTR</name>
<evidence type="ECO:0000256" key="7">
    <source>
        <dbReference type="ARBA" id="ARBA00022989"/>
    </source>
</evidence>
<comment type="catalytic activity">
    <reaction evidence="9">
        <text>3',3'-c-di-GMP + H2O = 5'-phosphoguanylyl(3'-&gt;5')guanosine + H(+)</text>
        <dbReference type="Rhea" id="RHEA:24902"/>
        <dbReference type="ChEBI" id="CHEBI:15377"/>
        <dbReference type="ChEBI" id="CHEBI:15378"/>
        <dbReference type="ChEBI" id="CHEBI:58754"/>
        <dbReference type="ChEBI" id="CHEBI:58805"/>
        <dbReference type="EC" id="3.1.4.52"/>
    </reaction>
</comment>
<reference evidence="12 13" key="1">
    <citation type="submission" date="2018-10" db="EMBL/GenBank/DDBJ databases">
        <title>Horizontal transference of carbapenem resistance between Klebsiella pneumoniae and Kluyvera ascorbata during abdominal infection: a case report.</title>
        <authorList>
            <person name="Raro O.H.F."/>
            <person name="Lima-Morales D."/>
            <person name="Barth A.L."/>
            <person name="Paim T.G.S."/>
            <person name="Mott M.P."/>
            <person name="Riche C.V.W."/>
            <person name="Teixeira U.F."/>
            <person name="Waechter F."/>
            <person name="Dias C.A.G."/>
        </authorList>
    </citation>
    <scope>NUCLEOTIDE SEQUENCE [LARGE SCALE GENOMIC DNA]</scope>
    <source>
        <strain evidence="12 13">OT2</strain>
    </source>
</reference>
<proteinExistence type="predicted"/>
<keyword evidence="6" id="KW-0378">Hydrolase</keyword>
<evidence type="ECO:0000256" key="6">
    <source>
        <dbReference type="ARBA" id="ARBA00022801"/>
    </source>
</evidence>
<evidence type="ECO:0000313" key="12">
    <source>
        <dbReference type="EMBL" id="ROU14378.1"/>
    </source>
</evidence>
<dbReference type="OrthoDB" id="9812358at2"/>
<keyword evidence="4" id="KW-0973">c-di-GMP</keyword>
<gene>
    <name evidence="12" type="ORF">EB837_10795</name>
</gene>
<dbReference type="Gene3D" id="3.20.20.450">
    <property type="entry name" value="EAL domain"/>
    <property type="match status" value="1"/>
</dbReference>
<dbReference type="Pfam" id="PF12792">
    <property type="entry name" value="CSS-motif"/>
    <property type="match status" value="1"/>
</dbReference>
<dbReference type="PANTHER" id="PTHR33121:SF81">
    <property type="entry name" value="CYCLIC DI-GMP PHOSPHODIESTERASE PDEB-RELATED"/>
    <property type="match status" value="1"/>
</dbReference>
<dbReference type="PROSITE" id="PS50883">
    <property type="entry name" value="EAL"/>
    <property type="match status" value="1"/>
</dbReference>
<dbReference type="InterPro" id="IPR024744">
    <property type="entry name" value="CSS-motif_dom"/>
</dbReference>
<keyword evidence="3" id="KW-1003">Cell membrane</keyword>
<dbReference type="PANTHER" id="PTHR33121">
    <property type="entry name" value="CYCLIC DI-GMP PHOSPHODIESTERASE PDEF"/>
    <property type="match status" value="1"/>
</dbReference>
<dbReference type="InterPro" id="IPR050706">
    <property type="entry name" value="Cyclic-di-GMP_PDE-like"/>
</dbReference>
<keyword evidence="7 10" id="KW-1133">Transmembrane helix</keyword>
<dbReference type="SMART" id="SM00052">
    <property type="entry name" value="EAL"/>
    <property type="match status" value="1"/>
</dbReference>
<evidence type="ECO:0000256" key="1">
    <source>
        <dbReference type="ARBA" id="ARBA00004651"/>
    </source>
</evidence>
<evidence type="ECO:0000256" key="5">
    <source>
        <dbReference type="ARBA" id="ARBA00022692"/>
    </source>
</evidence>
<keyword evidence="8 10" id="KW-0472">Membrane</keyword>